<name>A0ABW3JSF8_9FLAO</name>
<evidence type="ECO:0000256" key="1">
    <source>
        <dbReference type="SAM" id="MobiDB-lite"/>
    </source>
</evidence>
<keyword evidence="3" id="KW-1185">Reference proteome</keyword>
<gene>
    <name evidence="2" type="ORF">ACFQ1U_08825</name>
</gene>
<reference evidence="3" key="1">
    <citation type="journal article" date="2019" name="Int. J. Syst. Evol. Microbiol.">
        <title>The Global Catalogue of Microorganisms (GCM) 10K type strain sequencing project: providing services to taxonomists for standard genome sequencing and annotation.</title>
        <authorList>
            <consortium name="The Broad Institute Genomics Platform"/>
            <consortium name="The Broad Institute Genome Sequencing Center for Infectious Disease"/>
            <person name="Wu L."/>
            <person name="Ma J."/>
        </authorList>
    </citation>
    <scope>NUCLEOTIDE SEQUENCE [LARGE SCALE GENOMIC DNA]</scope>
    <source>
        <strain evidence="3">CCUG 60527</strain>
    </source>
</reference>
<feature type="region of interest" description="Disordered" evidence="1">
    <location>
        <begin position="73"/>
        <end position="93"/>
    </location>
</feature>
<feature type="compositionally biased region" description="Basic and acidic residues" evidence="1">
    <location>
        <begin position="119"/>
        <end position="128"/>
    </location>
</feature>
<protein>
    <recommendedName>
        <fullName evidence="4">DUF4890 domain-containing protein</fullName>
    </recommendedName>
</protein>
<dbReference type="Proteomes" id="UP001597062">
    <property type="component" value="Unassembled WGS sequence"/>
</dbReference>
<dbReference type="EMBL" id="JBHTJR010000045">
    <property type="protein sequence ID" value="MFD0993304.1"/>
    <property type="molecule type" value="Genomic_DNA"/>
</dbReference>
<evidence type="ECO:0000313" key="3">
    <source>
        <dbReference type="Proteomes" id="UP001597062"/>
    </source>
</evidence>
<proteinExistence type="predicted"/>
<evidence type="ECO:0000313" key="2">
    <source>
        <dbReference type="EMBL" id="MFD0993304.1"/>
    </source>
</evidence>
<sequence>MKKIITLVVLITGVIFSTQAQKKKKDHKEKFTVAQQTELAVKKMTLQLDLSQDQQAKIKPILAEKYAFKKQLHEQRKKARENNEKPSLNEQFDIKNKMLDQKIAFKKEMKRILNNQQYERFEKMQARKEHGKKKRMKKGKHKKHQRSHHDAPDQE</sequence>
<accession>A0ABW3JSF8</accession>
<feature type="region of interest" description="Disordered" evidence="1">
    <location>
        <begin position="115"/>
        <end position="155"/>
    </location>
</feature>
<dbReference type="RefSeq" id="WP_386107418.1">
    <property type="nucleotide sequence ID" value="NZ_JBHTJR010000045.1"/>
</dbReference>
<feature type="compositionally biased region" description="Basic residues" evidence="1">
    <location>
        <begin position="129"/>
        <end position="147"/>
    </location>
</feature>
<comment type="caution">
    <text evidence="2">The sequence shown here is derived from an EMBL/GenBank/DDBJ whole genome shotgun (WGS) entry which is preliminary data.</text>
</comment>
<evidence type="ECO:0008006" key="4">
    <source>
        <dbReference type="Google" id="ProtNLM"/>
    </source>
</evidence>
<organism evidence="2 3">
    <name type="scientific">Tenacibaculum geojense</name>
    <dbReference type="NCBI Taxonomy" id="915352"/>
    <lineage>
        <taxon>Bacteria</taxon>
        <taxon>Pseudomonadati</taxon>
        <taxon>Bacteroidota</taxon>
        <taxon>Flavobacteriia</taxon>
        <taxon>Flavobacteriales</taxon>
        <taxon>Flavobacteriaceae</taxon>
        <taxon>Tenacibaculum</taxon>
    </lineage>
</organism>